<evidence type="ECO:0000313" key="2">
    <source>
        <dbReference type="Proteomes" id="UP000438429"/>
    </source>
</evidence>
<sequence>MASLNKLQRGPKRFHDTACYTPRRPVLKYRCATNDTSHNLSLCLFRSLTHSYAVDEHDLDFHQNPPTPHPSVRLRDVLGEPSLRTVLTSWLGGRPPSAAT</sequence>
<dbReference type="AlphaFoldDB" id="A0A6A4TEU4"/>
<evidence type="ECO:0000313" key="1">
    <source>
        <dbReference type="EMBL" id="KAF0041744.1"/>
    </source>
</evidence>
<proteinExistence type="predicted"/>
<comment type="caution">
    <text evidence="1">The sequence shown here is derived from an EMBL/GenBank/DDBJ whole genome shotgun (WGS) entry which is preliminary data.</text>
</comment>
<name>A0A6A4TEU4_SCOMX</name>
<reference evidence="1 2" key="1">
    <citation type="submission" date="2019-06" db="EMBL/GenBank/DDBJ databases">
        <title>Draft genomes of female and male turbot (Scophthalmus maximus).</title>
        <authorList>
            <person name="Xu H."/>
            <person name="Xu X.-W."/>
            <person name="Shao C."/>
            <person name="Chen S."/>
        </authorList>
    </citation>
    <scope>NUCLEOTIDE SEQUENCE [LARGE SCALE GENOMIC DNA]</scope>
    <source>
        <strain evidence="1">Ysfricsl-2016a</strain>
        <tissue evidence="1">Blood</tissue>
    </source>
</reference>
<dbReference type="Proteomes" id="UP000438429">
    <property type="component" value="Unassembled WGS sequence"/>
</dbReference>
<organism evidence="1 2">
    <name type="scientific">Scophthalmus maximus</name>
    <name type="common">Turbot</name>
    <name type="synonym">Psetta maxima</name>
    <dbReference type="NCBI Taxonomy" id="52904"/>
    <lineage>
        <taxon>Eukaryota</taxon>
        <taxon>Metazoa</taxon>
        <taxon>Chordata</taxon>
        <taxon>Craniata</taxon>
        <taxon>Vertebrata</taxon>
        <taxon>Euteleostomi</taxon>
        <taxon>Actinopterygii</taxon>
        <taxon>Neopterygii</taxon>
        <taxon>Teleostei</taxon>
        <taxon>Neoteleostei</taxon>
        <taxon>Acanthomorphata</taxon>
        <taxon>Carangaria</taxon>
        <taxon>Pleuronectiformes</taxon>
        <taxon>Pleuronectoidei</taxon>
        <taxon>Scophthalmidae</taxon>
        <taxon>Scophthalmus</taxon>
    </lineage>
</organism>
<accession>A0A6A4TEU4</accession>
<gene>
    <name evidence="1" type="ORF">F2P81_005276</name>
</gene>
<dbReference type="EMBL" id="VEVO01000005">
    <property type="protein sequence ID" value="KAF0041744.1"/>
    <property type="molecule type" value="Genomic_DNA"/>
</dbReference>
<protein>
    <submittedName>
        <fullName evidence="1">Uncharacterized protein</fullName>
    </submittedName>
</protein>